<dbReference type="AlphaFoldDB" id="A0A5C6ZV91"/>
<feature type="transmembrane region" description="Helical" evidence="5">
    <location>
        <begin position="6"/>
        <end position="25"/>
    </location>
</feature>
<evidence type="ECO:0000256" key="4">
    <source>
        <dbReference type="ARBA" id="ARBA00023136"/>
    </source>
</evidence>
<dbReference type="Proteomes" id="UP000321367">
    <property type="component" value="Unassembled WGS sequence"/>
</dbReference>
<dbReference type="SUPFAM" id="SSF101898">
    <property type="entry name" value="NHL repeat"/>
    <property type="match status" value="1"/>
</dbReference>
<dbReference type="InterPro" id="IPR011042">
    <property type="entry name" value="6-blade_b-propeller_TolB-like"/>
</dbReference>
<evidence type="ECO:0000256" key="2">
    <source>
        <dbReference type="ARBA" id="ARBA00009852"/>
    </source>
</evidence>
<keyword evidence="3" id="KW-1003">Cell membrane</keyword>
<dbReference type="EMBL" id="VORY01000003">
    <property type="protein sequence ID" value="TXD94788.1"/>
    <property type="molecule type" value="Genomic_DNA"/>
</dbReference>
<evidence type="ECO:0000256" key="1">
    <source>
        <dbReference type="ARBA" id="ARBA00004236"/>
    </source>
</evidence>
<organism evidence="6 7">
    <name type="scientific">Gillisia hiemivivida</name>
    <dbReference type="NCBI Taxonomy" id="291190"/>
    <lineage>
        <taxon>Bacteria</taxon>
        <taxon>Pseudomonadati</taxon>
        <taxon>Bacteroidota</taxon>
        <taxon>Flavobacteriia</taxon>
        <taxon>Flavobacteriales</taxon>
        <taxon>Flavobacteriaceae</taxon>
        <taxon>Gillisia</taxon>
    </lineage>
</organism>
<keyword evidence="7" id="KW-1185">Reference proteome</keyword>
<gene>
    <name evidence="6" type="ORF">ES724_04755</name>
</gene>
<dbReference type="GO" id="GO:0005886">
    <property type="term" value="C:plasma membrane"/>
    <property type="evidence" value="ECO:0007669"/>
    <property type="project" value="UniProtKB-SubCell"/>
</dbReference>
<sequence>MKTTKFTIGITFCVLVIVAIVSFSFQKKSTNNNRSTEYSIAKVWELPAVLDEVSGITWLPDGTIASVQDEDGVIFIYDLAKKEIIEKIEFAGSDDYEGIAVHKDDAYVLRSDGTIYEILNFRKKEKTTTSFETGFTAKNNMETLALDIKNKSLILAPKDRDNADEFKGVYHIPLTSKTIDRVPIIKINMDDGALKTYQNKKLYKTFSPSDIAIHPKTGDYYVLDGKNPKLLKLNSKGSIKKVYELEESQFPQPEGITFSPEGTLYISNEASDGDATIIQINLK</sequence>
<dbReference type="Gene3D" id="2.120.10.30">
    <property type="entry name" value="TolB, C-terminal domain"/>
    <property type="match status" value="1"/>
</dbReference>
<evidence type="ECO:0000256" key="5">
    <source>
        <dbReference type="SAM" id="Phobius"/>
    </source>
</evidence>
<reference evidence="6 7" key="1">
    <citation type="submission" date="2019-08" db="EMBL/GenBank/DDBJ databases">
        <title>Genome sequence of Gillisia hiemivivida IC154 (type strain).</title>
        <authorList>
            <person name="Bowman J.P."/>
        </authorList>
    </citation>
    <scope>NUCLEOTIDE SEQUENCE [LARGE SCALE GENOMIC DNA]</scope>
    <source>
        <strain evidence="6 7">IC154</strain>
    </source>
</reference>
<dbReference type="Gene3D" id="2.130.10.10">
    <property type="entry name" value="YVTN repeat-like/Quinoprotein amine dehydrogenase"/>
    <property type="match status" value="1"/>
</dbReference>
<name>A0A5C6ZV91_9FLAO</name>
<comment type="similarity">
    <text evidence="2">Belongs to the YjiK family.</text>
</comment>
<dbReference type="Pfam" id="PF06977">
    <property type="entry name" value="SdiA-regulated"/>
    <property type="match status" value="1"/>
</dbReference>
<comment type="subcellular location">
    <subcellularLocation>
        <location evidence="1">Cell membrane</location>
    </subcellularLocation>
</comment>
<evidence type="ECO:0000313" key="7">
    <source>
        <dbReference type="Proteomes" id="UP000321367"/>
    </source>
</evidence>
<dbReference type="RefSeq" id="WP_146930278.1">
    <property type="nucleotide sequence ID" value="NZ_CBCSHZ010000003.1"/>
</dbReference>
<proteinExistence type="inferred from homology"/>
<keyword evidence="5" id="KW-0812">Transmembrane</keyword>
<evidence type="ECO:0008006" key="8">
    <source>
        <dbReference type="Google" id="ProtNLM"/>
    </source>
</evidence>
<evidence type="ECO:0000256" key="3">
    <source>
        <dbReference type="ARBA" id="ARBA00022475"/>
    </source>
</evidence>
<keyword evidence="5" id="KW-1133">Transmembrane helix</keyword>
<dbReference type="InterPro" id="IPR009722">
    <property type="entry name" value="YjiK/CarP"/>
</dbReference>
<accession>A0A5C6ZV91</accession>
<dbReference type="OrthoDB" id="5292493at2"/>
<keyword evidence="4 5" id="KW-0472">Membrane</keyword>
<evidence type="ECO:0000313" key="6">
    <source>
        <dbReference type="EMBL" id="TXD94788.1"/>
    </source>
</evidence>
<protein>
    <recommendedName>
        <fullName evidence="8">SdiA-regulated family protein</fullName>
    </recommendedName>
</protein>
<comment type="caution">
    <text evidence="6">The sequence shown here is derived from an EMBL/GenBank/DDBJ whole genome shotgun (WGS) entry which is preliminary data.</text>
</comment>
<dbReference type="InterPro" id="IPR015943">
    <property type="entry name" value="WD40/YVTN_repeat-like_dom_sf"/>
</dbReference>